<evidence type="ECO:0000256" key="3">
    <source>
        <dbReference type="ARBA" id="ARBA00022692"/>
    </source>
</evidence>
<evidence type="ECO:0000313" key="8">
    <source>
        <dbReference type="Proteomes" id="UP001610446"/>
    </source>
</evidence>
<evidence type="ECO:0000256" key="4">
    <source>
        <dbReference type="ARBA" id="ARBA00022989"/>
    </source>
</evidence>
<evidence type="ECO:0000256" key="2">
    <source>
        <dbReference type="ARBA" id="ARBA00022448"/>
    </source>
</evidence>
<name>A0ABR4ILB9_9EURO</name>
<gene>
    <name evidence="7" type="ORF">BJY01DRAFT_228374</name>
</gene>
<evidence type="ECO:0000256" key="6">
    <source>
        <dbReference type="SAM" id="Phobius"/>
    </source>
</evidence>
<keyword evidence="3 6" id="KW-0812">Transmembrane</keyword>
<dbReference type="EMBL" id="JBFXLU010000360">
    <property type="protein sequence ID" value="KAL2828564.1"/>
    <property type="molecule type" value="Genomic_DNA"/>
</dbReference>
<dbReference type="PANTHER" id="PTHR43791">
    <property type="entry name" value="PERMEASE-RELATED"/>
    <property type="match status" value="1"/>
</dbReference>
<comment type="caution">
    <text evidence="7">The sequence shown here is derived from an EMBL/GenBank/DDBJ whole genome shotgun (WGS) entry which is preliminary data.</text>
</comment>
<dbReference type="Gene3D" id="1.20.1250.20">
    <property type="entry name" value="MFS general substrate transporter like domains"/>
    <property type="match status" value="1"/>
</dbReference>
<evidence type="ECO:0008006" key="9">
    <source>
        <dbReference type="Google" id="ProtNLM"/>
    </source>
</evidence>
<comment type="subcellular location">
    <subcellularLocation>
        <location evidence="1">Membrane</location>
        <topology evidence="1">Multi-pass membrane protein</topology>
    </subcellularLocation>
</comment>
<keyword evidence="5 6" id="KW-0472">Membrane</keyword>
<evidence type="ECO:0000313" key="7">
    <source>
        <dbReference type="EMBL" id="KAL2828564.1"/>
    </source>
</evidence>
<keyword evidence="8" id="KW-1185">Reference proteome</keyword>
<dbReference type="PANTHER" id="PTHR43791:SF15">
    <property type="entry name" value="TRANSPORTER SEO1-RELATED"/>
    <property type="match status" value="1"/>
</dbReference>
<keyword evidence="2" id="KW-0813">Transport</keyword>
<keyword evidence="4 6" id="KW-1133">Transmembrane helix</keyword>
<dbReference type="InterPro" id="IPR036259">
    <property type="entry name" value="MFS_trans_sf"/>
</dbReference>
<reference evidence="7 8" key="1">
    <citation type="submission" date="2024-07" db="EMBL/GenBank/DDBJ databases">
        <title>Section-level genome sequencing and comparative genomics of Aspergillus sections Usti and Cavernicolus.</title>
        <authorList>
            <consortium name="Lawrence Berkeley National Laboratory"/>
            <person name="Nybo J.L."/>
            <person name="Vesth T.C."/>
            <person name="Theobald S."/>
            <person name="Frisvad J.C."/>
            <person name="Larsen T.O."/>
            <person name="Kjaerboelling I."/>
            <person name="Rothschild-Mancinelli K."/>
            <person name="Lyhne E.K."/>
            <person name="Kogle M.E."/>
            <person name="Barry K."/>
            <person name="Clum A."/>
            <person name="Na H."/>
            <person name="Ledsgaard L."/>
            <person name="Lin J."/>
            <person name="Lipzen A."/>
            <person name="Kuo A."/>
            <person name="Riley R."/>
            <person name="Mondo S."/>
            <person name="Labutti K."/>
            <person name="Haridas S."/>
            <person name="Pangalinan J."/>
            <person name="Salamov A.A."/>
            <person name="Simmons B.A."/>
            <person name="Magnuson J.K."/>
            <person name="Chen J."/>
            <person name="Drula E."/>
            <person name="Henrissat B."/>
            <person name="Wiebenga A."/>
            <person name="Lubbers R.J."/>
            <person name="Gomes A.C."/>
            <person name="Makela M.R."/>
            <person name="Stajich J."/>
            <person name="Grigoriev I.V."/>
            <person name="Mortensen U.H."/>
            <person name="De Vries R.P."/>
            <person name="Baker S.E."/>
            <person name="Andersen M.R."/>
        </authorList>
    </citation>
    <scope>NUCLEOTIDE SEQUENCE [LARGE SCALE GENOMIC DNA]</scope>
    <source>
        <strain evidence="7 8">CBS 123904</strain>
    </source>
</reference>
<sequence length="94" mass="11169">MYTVGAVLDQLPFAYLFTEFPMSWVIPFLDIIWGVYTLLQYRVESFGELMAYRFFVGWFEAAFFPGMHYIFGMLFVESNEELPLTQFRGLVPRR</sequence>
<feature type="transmembrane region" description="Helical" evidence="6">
    <location>
        <begin position="51"/>
        <end position="76"/>
    </location>
</feature>
<dbReference type="SUPFAM" id="SSF103473">
    <property type="entry name" value="MFS general substrate transporter"/>
    <property type="match status" value="1"/>
</dbReference>
<proteinExistence type="predicted"/>
<feature type="transmembrane region" description="Helical" evidence="6">
    <location>
        <begin position="20"/>
        <end position="39"/>
    </location>
</feature>
<organism evidence="7 8">
    <name type="scientific">Aspergillus pseudoustus</name>
    <dbReference type="NCBI Taxonomy" id="1810923"/>
    <lineage>
        <taxon>Eukaryota</taxon>
        <taxon>Fungi</taxon>
        <taxon>Dikarya</taxon>
        <taxon>Ascomycota</taxon>
        <taxon>Pezizomycotina</taxon>
        <taxon>Eurotiomycetes</taxon>
        <taxon>Eurotiomycetidae</taxon>
        <taxon>Eurotiales</taxon>
        <taxon>Aspergillaceae</taxon>
        <taxon>Aspergillus</taxon>
        <taxon>Aspergillus subgen. Nidulantes</taxon>
    </lineage>
</organism>
<protein>
    <recommendedName>
        <fullName evidence="9">Derlin</fullName>
    </recommendedName>
</protein>
<evidence type="ECO:0000256" key="5">
    <source>
        <dbReference type="ARBA" id="ARBA00023136"/>
    </source>
</evidence>
<accession>A0ABR4ILB9</accession>
<dbReference type="Proteomes" id="UP001610446">
    <property type="component" value="Unassembled WGS sequence"/>
</dbReference>
<evidence type="ECO:0000256" key="1">
    <source>
        <dbReference type="ARBA" id="ARBA00004141"/>
    </source>
</evidence>